<dbReference type="GO" id="GO:0030976">
    <property type="term" value="F:thiamine pyrophosphate binding"/>
    <property type="evidence" value="ECO:0007669"/>
    <property type="project" value="InterPro"/>
</dbReference>
<gene>
    <name evidence="3" type="ORF">EVA_13582</name>
</gene>
<dbReference type="SUPFAM" id="SSF52518">
    <property type="entry name" value="Thiamin diphosphate-binding fold (THDP-binding)"/>
    <property type="match status" value="1"/>
</dbReference>
<keyword evidence="1" id="KW-0560">Oxidoreductase</keyword>
<dbReference type="EMBL" id="AMCI01004322">
    <property type="protein sequence ID" value="EJW98311.1"/>
    <property type="molecule type" value="Genomic_DNA"/>
</dbReference>
<dbReference type="GO" id="GO:0016625">
    <property type="term" value="F:oxidoreductase activity, acting on the aldehyde or oxo group of donors, iron-sulfur protein as acceptor"/>
    <property type="evidence" value="ECO:0007669"/>
    <property type="project" value="UniProtKB-ARBA"/>
</dbReference>
<evidence type="ECO:0000256" key="1">
    <source>
        <dbReference type="ARBA" id="ARBA00023002"/>
    </source>
</evidence>
<accession>J9FTM8</accession>
<dbReference type="CDD" id="cd03375">
    <property type="entry name" value="TPP_OGFOR"/>
    <property type="match status" value="1"/>
</dbReference>
<proteinExistence type="predicted"/>
<evidence type="ECO:0000313" key="3">
    <source>
        <dbReference type="EMBL" id="EJW98311.1"/>
    </source>
</evidence>
<dbReference type="PANTHER" id="PTHR48084">
    <property type="entry name" value="2-OXOGLUTARATE OXIDOREDUCTASE SUBUNIT KORB-RELATED"/>
    <property type="match status" value="1"/>
</dbReference>
<dbReference type="InterPro" id="IPR011766">
    <property type="entry name" value="TPP_enzyme_TPP-bd"/>
</dbReference>
<dbReference type="AlphaFoldDB" id="J9FTM8"/>
<protein>
    <submittedName>
        <fullName evidence="3">2-oxoglutarate ferredoxin oxidoreductase subunit beta</fullName>
    </submittedName>
</protein>
<dbReference type="Pfam" id="PF02775">
    <property type="entry name" value="TPP_enzyme_C"/>
    <property type="match status" value="1"/>
</dbReference>
<sequence>MNENTSCPQQATGFSAADYKTGLPRWCPCPQQATGFSAADYKTGLPRWCPGCGDHAFLNAFQKALAEIGLPPHEIAVISGIGCSSRLPYYMHTYGMHTIHGRAAAIATGVKVTNPNLSVWQISGDGDGLAIGGNHFIHAIRRNIDINMILLNNRIYGLTKGQYSPTSALGFISKSSPYGTIENPFHPAELCLGARGHFFARCAAVDVEHTVEVLKTAHRHKGAAVIEILQNCMIFNKGIYQSIAQKEDRMTHAIYLEHGKKMRFGKNKEFGLMQEGFGLKVVKIGENGVTEDQLLTHDAHCEDCTLHHKLALMEGPDFPVALGVIRDVEAPTYDASLTRQMQTVGEQLPYHNFEELLETNDIWEVK</sequence>
<dbReference type="InterPro" id="IPR051457">
    <property type="entry name" value="2-oxoacid:Fd_oxidoreductase"/>
</dbReference>
<name>J9FTM8_9ZZZZ</name>
<reference evidence="3" key="1">
    <citation type="journal article" date="2012" name="PLoS ONE">
        <title>Gene sets for utilization of primary and secondary nutrition supplies in the distal gut of endangered iberian lynx.</title>
        <authorList>
            <person name="Alcaide M."/>
            <person name="Messina E."/>
            <person name="Richter M."/>
            <person name="Bargiela R."/>
            <person name="Peplies J."/>
            <person name="Huws S.A."/>
            <person name="Newbold C.J."/>
            <person name="Golyshin P.N."/>
            <person name="Simon M.A."/>
            <person name="Lopez G."/>
            <person name="Yakimov M.M."/>
            <person name="Ferrer M."/>
        </authorList>
    </citation>
    <scope>NUCLEOTIDE SEQUENCE</scope>
</reference>
<organism evidence="3">
    <name type="scientific">gut metagenome</name>
    <dbReference type="NCBI Taxonomy" id="749906"/>
    <lineage>
        <taxon>unclassified sequences</taxon>
        <taxon>metagenomes</taxon>
        <taxon>organismal metagenomes</taxon>
    </lineage>
</organism>
<evidence type="ECO:0000259" key="2">
    <source>
        <dbReference type="Pfam" id="PF02775"/>
    </source>
</evidence>
<dbReference type="GO" id="GO:0045333">
    <property type="term" value="P:cellular respiration"/>
    <property type="evidence" value="ECO:0007669"/>
    <property type="project" value="UniProtKB-ARBA"/>
</dbReference>
<comment type="caution">
    <text evidence="3">The sequence shown here is derived from an EMBL/GenBank/DDBJ whole genome shotgun (WGS) entry which is preliminary data.</text>
</comment>
<feature type="domain" description="Thiamine pyrophosphate enzyme TPP-binding" evidence="2">
    <location>
        <begin position="81"/>
        <end position="228"/>
    </location>
</feature>
<dbReference type="InterPro" id="IPR029061">
    <property type="entry name" value="THDP-binding"/>
</dbReference>
<dbReference type="Gene3D" id="3.40.50.970">
    <property type="match status" value="1"/>
</dbReference>
<dbReference type="PANTHER" id="PTHR48084:SF4">
    <property type="entry name" value="2-OXOGLUTARATE OXIDOREDUCTASE SUBUNIT KORB"/>
    <property type="match status" value="1"/>
</dbReference>